<keyword evidence="2" id="KW-0175">Coiled coil</keyword>
<keyword evidence="5" id="KW-1185">Reference proteome</keyword>
<dbReference type="Pfam" id="PF05949">
    <property type="entry name" value="DUF881"/>
    <property type="match status" value="1"/>
</dbReference>
<accession>A0ABW4TSE1</accession>
<dbReference type="InterPro" id="IPR010273">
    <property type="entry name" value="DUF881"/>
</dbReference>
<dbReference type="RefSeq" id="WP_343921799.1">
    <property type="nucleotide sequence ID" value="NZ_BAAAJT010000003.1"/>
</dbReference>
<proteinExistence type="inferred from homology"/>
<evidence type="ECO:0000313" key="4">
    <source>
        <dbReference type="EMBL" id="MFD1948654.1"/>
    </source>
</evidence>
<protein>
    <submittedName>
        <fullName evidence="4">DUF881 domain-containing protein</fullName>
    </submittedName>
</protein>
<dbReference type="Gene3D" id="3.30.70.1880">
    <property type="entry name" value="Protein of unknown function DUF881"/>
    <property type="match status" value="1"/>
</dbReference>
<sequence>MAETRERPLPDHVTTPLLTLITQQALEEDYRSVAQRRSLRPGAEPPRTRMLAVAALLVLGLLVGVAAVQNSRNAAIQDAGRATLVAQIEQSREELSDTQAAIADTTRENRGLTDRLTGLTTTREATTSRLRRLQVATGYLPVTGPGVRIVVEDKPDAGERELVQDADLAKLVDGLWEAGAEAIAINDQRLNPLGAIRNVGTAVHVNTVPLSPPYTVRAVGDTRTLQADLAATTHGAEFFALAQQIGWGVDVDNVGELSLPAARQRRLQHVETGTAEQRSGGGVEEGQP</sequence>
<evidence type="ECO:0000256" key="1">
    <source>
        <dbReference type="ARBA" id="ARBA00009108"/>
    </source>
</evidence>
<gene>
    <name evidence="4" type="ORF">ACFSDE_17770</name>
</gene>
<evidence type="ECO:0000313" key="5">
    <source>
        <dbReference type="Proteomes" id="UP001597351"/>
    </source>
</evidence>
<evidence type="ECO:0000256" key="3">
    <source>
        <dbReference type="SAM" id="MobiDB-lite"/>
    </source>
</evidence>
<dbReference type="PANTHER" id="PTHR37313">
    <property type="entry name" value="UPF0749 PROTEIN RV1825"/>
    <property type="match status" value="1"/>
</dbReference>
<dbReference type="EMBL" id="JBHUGD010000004">
    <property type="protein sequence ID" value="MFD1948654.1"/>
    <property type="molecule type" value="Genomic_DNA"/>
</dbReference>
<comment type="caution">
    <text evidence="4">The sequence shown here is derived from an EMBL/GenBank/DDBJ whole genome shotgun (WGS) entry which is preliminary data.</text>
</comment>
<organism evidence="4 5">
    <name type="scientific">Nocardioides aestuarii</name>
    <dbReference type="NCBI Taxonomy" id="252231"/>
    <lineage>
        <taxon>Bacteria</taxon>
        <taxon>Bacillati</taxon>
        <taxon>Actinomycetota</taxon>
        <taxon>Actinomycetes</taxon>
        <taxon>Propionibacteriales</taxon>
        <taxon>Nocardioidaceae</taxon>
        <taxon>Nocardioides</taxon>
    </lineage>
</organism>
<dbReference type="PANTHER" id="PTHR37313:SF1">
    <property type="entry name" value="UPF0749 PROTEIN RV1823"/>
    <property type="match status" value="1"/>
</dbReference>
<evidence type="ECO:0000256" key="2">
    <source>
        <dbReference type="SAM" id="Coils"/>
    </source>
</evidence>
<feature type="coiled-coil region" evidence="2">
    <location>
        <begin position="81"/>
        <end position="108"/>
    </location>
</feature>
<reference evidence="5" key="1">
    <citation type="journal article" date="2019" name="Int. J. Syst. Evol. Microbiol.">
        <title>The Global Catalogue of Microorganisms (GCM) 10K type strain sequencing project: providing services to taxonomists for standard genome sequencing and annotation.</title>
        <authorList>
            <consortium name="The Broad Institute Genomics Platform"/>
            <consortium name="The Broad Institute Genome Sequencing Center for Infectious Disease"/>
            <person name="Wu L."/>
            <person name="Ma J."/>
        </authorList>
    </citation>
    <scope>NUCLEOTIDE SEQUENCE [LARGE SCALE GENOMIC DNA]</scope>
    <source>
        <strain evidence="5">CGMCC 1.12477</strain>
    </source>
</reference>
<dbReference type="Proteomes" id="UP001597351">
    <property type="component" value="Unassembled WGS sequence"/>
</dbReference>
<feature type="compositionally biased region" description="Gly residues" evidence="3">
    <location>
        <begin position="279"/>
        <end position="288"/>
    </location>
</feature>
<comment type="similarity">
    <text evidence="1">Belongs to the UPF0749 family.</text>
</comment>
<name>A0ABW4TSE1_9ACTN</name>
<feature type="region of interest" description="Disordered" evidence="3">
    <location>
        <begin position="269"/>
        <end position="288"/>
    </location>
</feature>